<keyword evidence="1" id="KW-0472">Membrane</keyword>
<dbReference type="Proteomes" id="UP000004986">
    <property type="component" value="Unassembled WGS sequence"/>
</dbReference>
<organism evidence="3 4">
    <name type="scientific">Pseudomonas syringae pv. pisi str. 1704B</name>
    <dbReference type="NCBI Taxonomy" id="629263"/>
    <lineage>
        <taxon>Bacteria</taxon>
        <taxon>Pseudomonadati</taxon>
        <taxon>Pseudomonadota</taxon>
        <taxon>Gammaproteobacteria</taxon>
        <taxon>Pseudomonadales</taxon>
        <taxon>Pseudomonadaceae</taxon>
        <taxon>Pseudomonas</taxon>
        <taxon>Pseudomonas syringae</taxon>
    </lineage>
</organism>
<comment type="caution">
    <text evidence="3">The sequence shown here is derived from an EMBL/GenBank/DDBJ whole genome shotgun (WGS) entry which is preliminary data.</text>
</comment>
<dbReference type="AlphaFoldDB" id="F3GQS3"/>
<feature type="domain" description="K+ potassium transporter integral membrane" evidence="2">
    <location>
        <begin position="1"/>
        <end position="45"/>
    </location>
</feature>
<protein>
    <submittedName>
        <fullName evidence="3">Potassium uptake protein</fullName>
    </submittedName>
</protein>
<dbReference type="InterPro" id="IPR053951">
    <property type="entry name" value="K_trans_N"/>
</dbReference>
<evidence type="ECO:0000256" key="1">
    <source>
        <dbReference type="SAM" id="Phobius"/>
    </source>
</evidence>
<keyword evidence="4" id="KW-1185">Reference proteome</keyword>
<keyword evidence="1" id="KW-0812">Transmembrane</keyword>
<dbReference type="HOGENOM" id="CLU_3193336_0_0_6"/>
<accession>F3GQS3</accession>
<feature type="non-terminal residue" evidence="3">
    <location>
        <position position="46"/>
    </location>
</feature>
<sequence>MSAMEGLELAFDGLDHWIVPMALVVLVGLFLIQRHGTARIGVLFAS</sequence>
<gene>
    <name evidence="3" type="ORF">PSYPI_46464</name>
</gene>
<evidence type="ECO:0000259" key="2">
    <source>
        <dbReference type="Pfam" id="PF02705"/>
    </source>
</evidence>
<reference evidence="3 4" key="1">
    <citation type="journal article" date="2011" name="PLoS Pathog.">
        <title>Dynamic evolution of pathogenicity revealed by sequencing and comparative genomics of 19 Pseudomonas syringae isolates.</title>
        <authorList>
            <person name="Baltrus D.A."/>
            <person name="Nishimura M.T."/>
            <person name="Romanchuk A."/>
            <person name="Chang J.H."/>
            <person name="Mukhtar M.S."/>
            <person name="Cherkis K."/>
            <person name="Roach J."/>
            <person name="Grant S.R."/>
            <person name="Jones C.D."/>
            <person name="Dangl J.L."/>
        </authorList>
    </citation>
    <scope>NUCLEOTIDE SEQUENCE [LARGE SCALE GENOMIC DNA]</scope>
    <source>
        <strain evidence="3 4">1704B</strain>
    </source>
</reference>
<feature type="transmembrane region" description="Helical" evidence="1">
    <location>
        <begin position="14"/>
        <end position="32"/>
    </location>
</feature>
<keyword evidence="1" id="KW-1133">Transmembrane helix</keyword>
<name>F3GQS3_PSESJ</name>
<evidence type="ECO:0000313" key="3">
    <source>
        <dbReference type="EMBL" id="EGH49426.1"/>
    </source>
</evidence>
<dbReference type="Pfam" id="PF02705">
    <property type="entry name" value="K_trans"/>
    <property type="match status" value="1"/>
</dbReference>
<evidence type="ECO:0000313" key="4">
    <source>
        <dbReference type="Proteomes" id="UP000004986"/>
    </source>
</evidence>
<dbReference type="EMBL" id="AEAI01004255">
    <property type="protein sequence ID" value="EGH49426.1"/>
    <property type="molecule type" value="Genomic_DNA"/>
</dbReference>
<proteinExistence type="predicted"/>